<dbReference type="SUPFAM" id="SSF52833">
    <property type="entry name" value="Thioredoxin-like"/>
    <property type="match status" value="1"/>
</dbReference>
<dbReference type="GO" id="GO:0005737">
    <property type="term" value="C:cytoplasm"/>
    <property type="evidence" value="ECO:0007669"/>
    <property type="project" value="TreeGrafter"/>
</dbReference>
<keyword evidence="3" id="KW-1185">Reference proteome</keyword>
<organism evidence="2 3">
    <name type="scientific">Cimex lectularius</name>
    <name type="common">Bed bug</name>
    <name type="synonym">Acanthia lectularia</name>
    <dbReference type="NCBI Taxonomy" id="79782"/>
    <lineage>
        <taxon>Eukaryota</taxon>
        <taxon>Metazoa</taxon>
        <taxon>Ecdysozoa</taxon>
        <taxon>Arthropoda</taxon>
        <taxon>Hexapoda</taxon>
        <taxon>Insecta</taxon>
        <taxon>Pterygota</taxon>
        <taxon>Neoptera</taxon>
        <taxon>Paraneoptera</taxon>
        <taxon>Hemiptera</taxon>
        <taxon>Heteroptera</taxon>
        <taxon>Panheteroptera</taxon>
        <taxon>Cimicomorpha</taxon>
        <taxon>Cimicidae</taxon>
        <taxon>Cimex</taxon>
    </lineage>
</organism>
<accession>A0A8I6RC68</accession>
<dbReference type="AlphaFoldDB" id="A0A8I6RC68"/>
<dbReference type="PANTHER" id="PTHR45694">
    <property type="entry name" value="GLUTAREDOXIN 2"/>
    <property type="match status" value="1"/>
</dbReference>
<dbReference type="OrthoDB" id="8194394at2759"/>
<dbReference type="Pfam" id="PF00462">
    <property type="entry name" value="Glutaredoxin"/>
    <property type="match status" value="1"/>
</dbReference>
<dbReference type="Gene3D" id="3.40.30.10">
    <property type="entry name" value="Glutaredoxin"/>
    <property type="match status" value="1"/>
</dbReference>
<dbReference type="PANTHER" id="PTHR45694:SF18">
    <property type="entry name" value="GLUTAREDOXIN-1-RELATED"/>
    <property type="match status" value="1"/>
</dbReference>
<feature type="domain" description="Glutaredoxin" evidence="1">
    <location>
        <begin position="41"/>
        <end position="103"/>
    </location>
</feature>
<dbReference type="InterPro" id="IPR002109">
    <property type="entry name" value="Glutaredoxin"/>
</dbReference>
<dbReference type="KEGG" id="clec:106662349"/>
<name>A0A8I6RC68_CIMLE</name>
<dbReference type="RefSeq" id="XP_014241880.1">
    <property type="nucleotide sequence ID" value="XM_014386394.2"/>
</dbReference>
<proteinExistence type="predicted"/>
<dbReference type="Proteomes" id="UP000494040">
    <property type="component" value="Unassembled WGS sequence"/>
</dbReference>
<sequence>MGCSCCKNCNKNGCSCCCCKNSKGETKHEAELRELIHYGRVVIFSKTVCPFCDDAKKMFRLMNSDYAAMELDDLSPNHGLIKALKAKTGYTTVPQVFIDGRFVGGLCDLKALKNSGELQKLLCQVNPACITTKSMRTNTGCSPIYPKTDEGPCRNNCSAVTSTKRIRKKADRCQDPYEVLGKMGNRYPPGCKVCSSI</sequence>
<dbReference type="PRINTS" id="PR00160">
    <property type="entry name" value="GLUTAREDOXIN"/>
</dbReference>
<dbReference type="InterPro" id="IPR036249">
    <property type="entry name" value="Thioredoxin-like_sf"/>
</dbReference>
<dbReference type="GO" id="GO:0034599">
    <property type="term" value="P:cellular response to oxidative stress"/>
    <property type="evidence" value="ECO:0007669"/>
    <property type="project" value="TreeGrafter"/>
</dbReference>
<dbReference type="EnsemblMetazoa" id="XM_014386394.2">
    <property type="protein sequence ID" value="XP_014241880.1"/>
    <property type="gene ID" value="LOC106662349"/>
</dbReference>
<dbReference type="GO" id="GO:0015038">
    <property type="term" value="F:glutathione disulfide oxidoreductase activity"/>
    <property type="evidence" value="ECO:0007669"/>
    <property type="project" value="TreeGrafter"/>
</dbReference>
<protein>
    <recommendedName>
        <fullName evidence="1">Glutaredoxin domain-containing protein</fullName>
    </recommendedName>
</protein>
<dbReference type="PROSITE" id="PS51354">
    <property type="entry name" value="GLUTAREDOXIN_2"/>
    <property type="match status" value="1"/>
</dbReference>
<evidence type="ECO:0000259" key="1">
    <source>
        <dbReference type="Pfam" id="PF00462"/>
    </source>
</evidence>
<dbReference type="CDD" id="cd03419">
    <property type="entry name" value="GRX_GRXh_1_2_like"/>
    <property type="match status" value="1"/>
</dbReference>
<reference evidence="2" key="1">
    <citation type="submission" date="2022-01" db="UniProtKB">
        <authorList>
            <consortium name="EnsemblMetazoa"/>
        </authorList>
    </citation>
    <scope>IDENTIFICATION</scope>
</reference>
<evidence type="ECO:0000313" key="2">
    <source>
        <dbReference type="EnsemblMetazoa" id="XP_014241880.1"/>
    </source>
</evidence>
<evidence type="ECO:0000313" key="3">
    <source>
        <dbReference type="Proteomes" id="UP000494040"/>
    </source>
</evidence>
<dbReference type="InterPro" id="IPR014025">
    <property type="entry name" value="Glutaredoxin_subgr"/>
</dbReference>
<dbReference type="GeneID" id="106662349"/>